<dbReference type="Gene3D" id="2.60.120.10">
    <property type="entry name" value="Jelly Rolls"/>
    <property type="match status" value="2"/>
</dbReference>
<dbReference type="CDD" id="cd07011">
    <property type="entry name" value="cupin_PMI_type_I_N"/>
    <property type="match status" value="1"/>
</dbReference>
<feature type="domain" description="Phosphomannose isomerase type I catalytic" evidence="9">
    <location>
        <begin position="2"/>
        <end position="143"/>
    </location>
</feature>
<keyword evidence="5 8" id="KW-0862">Zinc</keyword>
<evidence type="ECO:0000259" key="9">
    <source>
        <dbReference type="Pfam" id="PF20511"/>
    </source>
</evidence>
<evidence type="ECO:0000313" key="10">
    <source>
        <dbReference type="EMBL" id="SJN15463.1"/>
    </source>
</evidence>
<dbReference type="InterPro" id="IPR046457">
    <property type="entry name" value="PMI_typeI_cat"/>
</dbReference>
<dbReference type="EC" id="5.3.1.8" evidence="3"/>
<comment type="similarity">
    <text evidence="2">Belongs to the mannose-6-phosphate isomerase type 1 family.</text>
</comment>
<keyword evidence="4 8" id="KW-0479">Metal-binding</keyword>
<dbReference type="InterPro" id="IPR016305">
    <property type="entry name" value="Mannose-6-P_Isomerase"/>
</dbReference>
<dbReference type="SUPFAM" id="SSF51182">
    <property type="entry name" value="RmlC-like cupins"/>
    <property type="match status" value="1"/>
</dbReference>
<evidence type="ECO:0000256" key="4">
    <source>
        <dbReference type="ARBA" id="ARBA00022723"/>
    </source>
</evidence>
<dbReference type="GO" id="GO:0005975">
    <property type="term" value="P:carbohydrate metabolic process"/>
    <property type="evidence" value="ECO:0007669"/>
    <property type="project" value="InterPro"/>
</dbReference>
<dbReference type="InterPro" id="IPR014710">
    <property type="entry name" value="RmlC-like_jellyroll"/>
</dbReference>
<evidence type="ECO:0000256" key="5">
    <source>
        <dbReference type="ARBA" id="ARBA00022833"/>
    </source>
</evidence>
<dbReference type="GO" id="GO:0009298">
    <property type="term" value="P:GDP-mannose biosynthetic process"/>
    <property type="evidence" value="ECO:0007669"/>
    <property type="project" value="InterPro"/>
</dbReference>
<evidence type="ECO:0000256" key="2">
    <source>
        <dbReference type="ARBA" id="ARBA00010772"/>
    </source>
</evidence>
<proteinExistence type="inferred from homology"/>
<evidence type="ECO:0000256" key="3">
    <source>
        <dbReference type="ARBA" id="ARBA00011956"/>
    </source>
</evidence>
<feature type="active site" evidence="7">
    <location>
        <position position="275"/>
    </location>
</feature>
<feature type="binding site" evidence="8">
    <location>
        <position position="128"/>
    </location>
    <ligand>
        <name>Zn(2+)</name>
        <dbReference type="ChEBI" id="CHEBI:29105"/>
    </ligand>
</feature>
<dbReference type="AlphaFoldDB" id="A0A1R4I828"/>
<name>A0A1R4I828_9ACTN</name>
<comment type="catalytic activity">
    <reaction evidence="1">
        <text>D-mannose 6-phosphate = D-fructose 6-phosphate</text>
        <dbReference type="Rhea" id="RHEA:12356"/>
        <dbReference type="ChEBI" id="CHEBI:58735"/>
        <dbReference type="ChEBI" id="CHEBI:61527"/>
        <dbReference type="EC" id="5.3.1.8"/>
    </reaction>
</comment>
<keyword evidence="6 10" id="KW-0413">Isomerase</keyword>
<evidence type="ECO:0000256" key="7">
    <source>
        <dbReference type="PIRSR" id="PIRSR001480-1"/>
    </source>
</evidence>
<gene>
    <name evidence="10" type="ORF">FM114_00120</name>
</gene>
<evidence type="ECO:0000256" key="8">
    <source>
        <dbReference type="PIRSR" id="PIRSR001480-2"/>
    </source>
</evidence>
<comment type="cofactor">
    <cofactor evidence="8">
        <name>Zn(2+)</name>
        <dbReference type="ChEBI" id="CHEBI:29105"/>
    </cofactor>
    <text evidence="8">Binds 1 zinc ion per subunit.</text>
</comment>
<dbReference type="PRINTS" id="PR00714">
    <property type="entry name" value="MAN6PISMRASE"/>
</dbReference>
<sequence length="389" mass="41687">MQPMSGAIQNYAWGSTTDIPRILGVEQTDQPQAEYWLGAHASAPSVVDGESLVVRLEREPGIIGGASIERFGNQLPYLLKVLAANRPLSLQAHPSREQAEAGFARENAAGIPLDDPKRTYKDSWPKPELMLALTPFDALCGFRDPKQTAELFEALEIPALDQMVAPLRLREGSAGLAEVFLDALGQSDERRDLVNQTVATCVPHADAEGPVGDFCRTAVMLDEYYPGDPSILAALMMNRFTMQPGEGVFLPAGNLHAYLKGAGIEIMANSDNVLRGGLTPKHIDVDELVRVVDFDAAPVELVRGVEIAPGLLRFPTPAPEFALWQVSPGDGVEVELPSTQSGRILLVIEGTVRDTEGTELTKGQSAFLVAGEQVTLSGDGIAFLAAPGV</sequence>
<accession>A0A1R4I828</accession>
<feature type="binding site" evidence="8">
    <location>
        <position position="91"/>
    </location>
    <ligand>
        <name>Zn(2+)</name>
        <dbReference type="ChEBI" id="CHEBI:29105"/>
    </ligand>
</feature>
<dbReference type="Proteomes" id="UP000188342">
    <property type="component" value="Unassembled WGS sequence"/>
</dbReference>
<dbReference type="PANTHER" id="PTHR10309:SF0">
    <property type="entry name" value="MANNOSE-6-PHOSPHATE ISOMERASE"/>
    <property type="match status" value="1"/>
</dbReference>
<organism evidence="10 11">
    <name type="scientific">Luteococcus japonicus LSP_Lj1</name>
    <dbReference type="NCBI Taxonomy" id="1255658"/>
    <lineage>
        <taxon>Bacteria</taxon>
        <taxon>Bacillati</taxon>
        <taxon>Actinomycetota</taxon>
        <taxon>Actinomycetes</taxon>
        <taxon>Propionibacteriales</taxon>
        <taxon>Propionibacteriaceae</taxon>
        <taxon>Luteococcus</taxon>
    </lineage>
</organism>
<dbReference type="STRING" id="1255658.FM114_00120"/>
<dbReference type="GO" id="GO:0004476">
    <property type="term" value="F:mannose-6-phosphate isomerase activity"/>
    <property type="evidence" value="ECO:0007669"/>
    <property type="project" value="UniProtKB-EC"/>
</dbReference>
<evidence type="ECO:0000256" key="1">
    <source>
        <dbReference type="ARBA" id="ARBA00000757"/>
    </source>
</evidence>
<reference evidence="10 11" key="1">
    <citation type="submission" date="2017-02" db="EMBL/GenBank/DDBJ databases">
        <authorList>
            <person name="Peterson S.W."/>
        </authorList>
    </citation>
    <scope>NUCLEOTIDE SEQUENCE [LARGE SCALE GENOMIC DNA]</scope>
    <source>
        <strain evidence="10 11">LSP_Lj1</strain>
    </source>
</reference>
<dbReference type="EMBL" id="FUKQ01000001">
    <property type="protein sequence ID" value="SJN15463.1"/>
    <property type="molecule type" value="Genomic_DNA"/>
</dbReference>
<keyword evidence="11" id="KW-1185">Reference proteome</keyword>
<dbReference type="InterPro" id="IPR011051">
    <property type="entry name" value="RmlC_Cupin_sf"/>
</dbReference>
<dbReference type="GO" id="GO:0008270">
    <property type="term" value="F:zinc ion binding"/>
    <property type="evidence" value="ECO:0007669"/>
    <property type="project" value="InterPro"/>
</dbReference>
<dbReference type="OrthoDB" id="9792649at2"/>
<evidence type="ECO:0000256" key="6">
    <source>
        <dbReference type="ARBA" id="ARBA00023235"/>
    </source>
</evidence>
<protein>
    <recommendedName>
        <fullName evidence="3">mannose-6-phosphate isomerase</fullName>
        <ecNumber evidence="3">5.3.1.8</ecNumber>
    </recommendedName>
</protein>
<dbReference type="Pfam" id="PF20511">
    <property type="entry name" value="PMI_typeI_cat"/>
    <property type="match status" value="1"/>
</dbReference>
<dbReference type="InterPro" id="IPR001250">
    <property type="entry name" value="Man6P_Isoase-1"/>
</dbReference>
<feature type="binding site" evidence="8">
    <location>
        <position position="93"/>
    </location>
    <ligand>
        <name>Zn(2+)</name>
        <dbReference type="ChEBI" id="CHEBI:29105"/>
    </ligand>
</feature>
<evidence type="ECO:0000313" key="11">
    <source>
        <dbReference type="Proteomes" id="UP000188342"/>
    </source>
</evidence>
<dbReference type="PIRSF" id="PIRSF001480">
    <property type="entry name" value="Mannose-6-phosphate_isomerase"/>
    <property type="match status" value="1"/>
</dbReference>
<dbReference type="Gene3D" id="1.10.441.10">
    <property type="entry name" value="Phosphomannose Isomerase, domain 2"/>
    <property type="match status" value="1"/>
</dbReference>
<dbReference type="PANTHER" id="PTHR10309">
    <property type="entry name" value="MANNOSE-6-PHOSPHATE ISOMERASE"/>
    <property type="match status" value="1"/>
</dbReference>
<dbReference type="NCBIfam" id="TIGR00218">
    <property type="entry name" value="manA"/>
    <property type="match status" value="1"/>
</dbReference>
<dbReference type="GO" id="GO:0005829">
    <property type="term" value="C:cytosol"/>
    <property type="evidence" value="ECO:0007669"/>
    <property type="project" value="TreeGrafter"/>
</dbReference>
<feature type="binding site" evidence="8">
    <location>
        <position position="256"/>
    </location>
    <ligand>
        <name>Zn(2+)</name>
        <dbReference type="ChEBI" id="CHEBI:29105"/>
    </ligand>
</feature>